<dbReference type="GO" id="GO:0005886">
    <property type="term" value="C:plasma membrane"/>
    <property type="evidence" value="ECO:0007669"/>
    <property type="project" value="UniProtKB-SubCell"/>
</dbReference>
<dbReference type="EC" id="4.6.1.2" evidence="3 14"/>
<keyword evidence="5 16" id="KW-0812">Transmembrane</keyword>
<feature type="domain" description="Protein kinase" evidence="17">
    <location>
        <begin position="378"/>
        <end position="669"/>
    </location>
</feature>
<dbReference type="InterPro" id="IPR001245">
    <property type="entry name" value="Ser-Thr/Tyr_kinase_cat_dom"/>
</dbReference>
<gene>
    <name evidence="19" type="ORF">DGYR_LOCUS3992</name>
</gene>
<evidence type="ECO:0000256" key="15">
    <source>
        <dbReference type="SAM" id="Coils"/>
    </source>
</evidence>
<organism evidence="19 20">
    <name type="scientific">Dimorphilus gyrociliatus</name>
    <dbReference type="NCBI Taxonomy" id="2664684"/>
    <lineage>
        <taxon>Eukaryota</taxon>
        <taxon>Metazoa</taxon>
        <taxon>Spiralia</taxon>
        <taxon>Lophotrochozoa</taxon>
        <taxon>Annelida</taxon>
        <taxon>Polychaeta</taxon>
        <taxon>Polychaeta incertae sedis</taxon>
        <taxon>Dinophilidae</taxon>
        <taxon>Dimorphilus</taxon>
    </lineage>
</organism>
<comment type="catalytic activity">
    <reaction evidence="14">
        <text>GTP = 3',5'-cyclic GMP + diphosphate</text>
        <dbReference type="Rhea" id="RHEA:13665"/>
        <dbReference type="ChEBI" id="CHEBI:33019"/>
        <dbReference type="ChEBI" id="CHEBI:37565"/>
        <dbReference type="ChEBI" id="CHEBI:57746"/>
        <dbReference type="EC" id="4.6.1.2"/>
    </reaction>
</comment>
<dbReference type="GO" id="GO:0004383">
    <property type="term" value="F:guanylate cyclase activity"/>
    <property type="evidence" value="ECO:0007669"/>
    <property type="project" value="UniProtKB-EC"/>
</dbReference>
<dbReference type="SUPFAM" id="SSF55073">
    <property type="entry name" value="Nucleotide cyclase"/>
    <property type="match status" value="1"/>
</dbReference>
<dbReference type="OrthoDB" id="6226411at2759"/>
<evidence type="ECO:0000256" key="6">
    <source>
        <dbReference type="ARBA" id="ARBA00022729"/>
    </source>
</evidence>
<evidence type="ECO:0000256" key="5">
    <source>
        <dbReference type="ARBA" id="ARBA00022692"/>
    </source>
</evidence>
<dbReference type="PROSITE" id="PS00452">
    <property type="entry name" value="GUANYLATE_CYCLASE_1"/>
    <property type="match status" value="1"/>
</dbReference>
<dbReference type="PANTHER" id="PTHR11920">
    <property type="entry name" value="GUANYLYL CYCLASE"/>
    <property type="match status" value="1"/>
</dbReference>
<feature type="transmembrane region" description="Helical" evidence="16">
    <location>
        <begin position="331"/>
        <end position="356"/>
    </location>
</feature>
<evidence type="ECO:0000256" key="9">
    <source>
        <dbReference type="ARBA" id="ARBA00023136"/>
    </source>
</evidence>
<dbReference type="GO" id="GO:0035556">
    <property type="term" value="P:intracellular signal transduction"/>
    <property type="evidence" value="ECO:0007669"/>
    <property type="project" value="InterPro"/>
</dbReference>
<evidence type="ECO:0000256" key="13">
    <source>
        <dbReference type="RuleBase" id="RU000405"/>
    </source>
</evidence>
<dbReference type="Pfam" id="PF12849">
    <property type="entry name" value="PBP_like_2"/>
    <property type="match status" value="1"/>
</dbReference>
<dbReference type="PANTHER" id="PTHR11920:SF501">
    <property type="entry name" value="GUANYLATE CYCLASE 32E"/>
    <property type="match status" value="1"/>
</dbReference>
<evidence type="ECO:0000256" key="8">
    <source>
        <dbReference type="ARBA" id="ARBA00022989"/>
    </source>
</evidence>
<proteinExistence type="inferred from homology"/>
<dbReference type="Gene3D" id="6.10.250.780">
    <property type="match status" value="1"/>
</dbReference>
<dbReference type="InterPro" id="IPR000719">
    <property type="entry name" value="Prot_kinase_dom"/>
</dbReference>
<evidence type="ECO:0000256" key="1">
    <source>
        <dbReference type="ARBA" id="ARBA00004167"/>
    </source>
</evidence>
<dbReference type="InterPro" id="IPR018297">
    <property type="entry name" value="A/G_cyclase_CS"/>
</dbReference>
<dbReference type="CDD" id="cd13565">
    <property type="entry name" value="PBP2_PstS"/>
    <property type="match status" value="1"/>
</dbReference>
<dbReference type="InterPro" id="IPR011009">
    <property type="entry name" value="Kinase-like_dom_sf"/>
</dbReference>
<dbReference type="InterPro" id="IPR024370">
    <property type="entry name" value="PBP_domain"/>
</dbReference>
<keyword evidence="6" id="KW-0732">Signal</keyword>
<dbReference type="CDD" id="cd07302">
    <property type="entry name" value="CHD"/>
    <property type="match status" value="1"/>
</dbReference>
<dbReference type="Pfam" id="PF07714">
    <property type="entry name" value="PK_Tyr_Ser-Thr"/>
    <property type="match status" value="1"/>
</dbReference>
<evidence type="ECO:0000259" key="18">
    <source>
        <dbReference type="PROSITE" id="PS50125"/>
    </source>
</evidence>
<evidence type="ECO:0000256" key="11">
    <source>
        <dbReference type="ARBA" id="ARBA00023239"/>
    </source>
</evidence>
<dbReference type="EMBL" id="CAJFCJ010000006">
    <property type="protein sequence ID" value="CAD5115236.1"/>
    <property type="molecule type" value="Genomic_DNA"/>
</dbReference>
<evidence type="ECO:0000256" key="2">
    <source>
        <dbReference type="ARBA" id="ARBA00004236"/>
    </source>
</evidence>
<evidence type="ECO:0000256" key="3">
    <source>
        <dbReference type="ARBA" id="ARBA00012202"/>
    </source>
</evidence>
<dbReference type="Gene3D" id="3.40.190.10">
    <property type="entry name" value="Periplasmic binding protein-like II"/>
    <property type="match status" value="2"/>
</dbReference>
<dbReference type="InterPro" id="IPR029787">
    <property type="entry name" value="Nucleotide_cyclase"/>
</dbReference>
<dbReference type="GO" id="GO:0007168">
    <property type="term" value="P:receptor guanylyl cyclase signaling pathway"/>
    <property type="evidence" value="ECO:0007669"/>
    <property type="project" value="TreeGrafter"/>
</dbReference>
<dbReference type="Gene3D" id="3.30.70.1230">
    <property type="entry name" value="Nucleotide cyclase"/>
    <property type="match status" value="1"/>
</dbReference>
<dbReference type="PROSITE" id="PS50011">
    <property type="entry name" value="PROTEIN_KINASE_DOM"/>
    <property type="match status" value="1"/>
</dbReference>
<evidence type="ECO:0000256" key="14">
    <source>
        <dbReference type="RuleBase" id="RU003431"/>
    </source>
</evidence>
<evidence type="ECO:0000259" key="17">
    <source>
        <dbReference type="PROSITE" id="PS50011"/>
    </source>
</evidence>
<keyword evidence="10" id="KW-0325">Glycoprotein</keyword>
<keyword evidence="7" id="KW-0547">Nucleotide-binding</keyword>
<evidence type="ECO:0000256" key="4">
    <source>
        <dbReference type="ARBA" id="ARBA00022475"/>
    </source>
</evidence>
<evidence type="ECO:0000256" key="16">
    <source>
        <dbReference type="SAM" id="Phobius"/>
    </source>
</evidence>
<name>A0A7I8VKY1_9ANNE</name>
<evidence type="ECO:0000313" key="20">
    <source>
        <dbReference type="Proteomes" id="UP000549394"/>
    </source>
</evidence>
<evidence type="ECO:0000256" key="12">
    <source>
        <dbReference type="ARBA" id="ARBA00023293"/>
    </source>
</evidence>
<dbReference type="InterPro" id="IPR001054">
    <property type="entry name" value="A/G_cyclase"/>
</dbReference>
<sequence length="914" mass="103717">MFRSERSRFVTLNMQYESVGSGIGKNRIKGKEDSYVHYAGTDSLLTEEDYKTYPDLHMLPSVAGAVVIVYHLPGVSDLFLTQEIAVGIFNGTIKNWNSSLIQDYNRNFSLPNEKIRVIVRKDKSGTTEIFTSGLASFSSQWNSTYGVFARSSHWSEDVVYLKGQGNRGVSGLILSLPYTISYLSISDAKEANLKYAELRNKDGEWVDARYQNVQSAMTNFSKDMDERLTISLSNAGGKSSYPIAGYTYLIVRMKGLKDCDPAVELWRYIEWFTTNNAAHRECINKHMTPLNREVAALVKKIVLDKMFCGEGNAVSELVADQKNSEYLSLQVWRIPAIVSGVVVGFLILLLMSYIIVQQYQLSRALSRNDWFISNEKITLTGNTLEASSLGSTYSAPHSTGVNNVKTLKLAFLDTQMICLRSSTLKDVKELKKSACRQLMWLKLNVQNNNIQKFFGVCHLGERVWFVSEYCSKGSLSDVLLDEKYNLNDNFKYSMSIDIANGMAYLHSLDIIHLHLSSHCCYIDAKWSVKISDWEWITFHGKQVSHNQVSPLQEELSEEVLEKRKFWLSPERLLHKSTTPTKQNDIYSFAIILIEIFTRDEPYQELDQTPQKILELIIHENLRPKINPNWNKKLVSILCSSWDANPEARPPFRRIKKELTGAAPSRKSVLDCMMEAVDNYLKELEQRVEERTEELAKVMEQQRSLLHEILPPDVADKLSCGQSVPPEYYDSVTIYFSDIVGFTEISSSSTPMQVITLLNELYSRFDKIIGSFDAYKVETIGDAYMVISGLPKRNCDTHVVEIARLSVELLESAMTMQLPHRKEEHLALRVGIHTGPVMAGIVGLKMPRYCLFGDTVNVASRMESTSEPGKIQMSPTSAESLKAFKLDNLMIIPRGTLEIKGKGQMETFWLTKRKA</sequence>
<dbReference type="PROSITE" id="PS50125">
    <property type="entry name" value="GUANYLATE_CYCLASE_2"/>
    <property type="match status" value="1"/>
</dbReference>
<evidence type="ECO:0000256" key="7">
    <source>
        <dbReference type="ARBA" id="ARBA00022741"/>
    </source>
</evidence>
<dbReference type="GO" id="GO:0005524">
    <property type="term" value="F:ATP binding"/>
    <property type="evidence" value="ECO:0007669"/>
    <property type="project" value="InterPro"/>
</dbReference>
<keyword evidence="8 16" id="KW-1133">Transmembrane helix</keyword>
<feature type="domain" description="Guanylate cyclase" evidence="18">
    <location>
        <begin position="732"/>
        <end position="862"/>
    </location>
</feature>
<keyword evidence="9 16" id="KW-0472">Membrane</keyword>
<dbReference type="InterPro" id="IPR050401">
    <property type="entry name" value="Cyclic_nucleotide_synthase"/>
</dbReference>
<keyword evidence="11 13" id="KW-0456">Lyase</keyword>
<protein>
    <recommendedName>
        <fullName evidence="3 14">Guanylate cyclase</fullName>
        <ecNumber evidence="3 14">4.6.1.2</ecNumber>
    </recommendedName>
</protein>
<keyword evidence="20" id="KW-1185">Reference proteome</keyword>
<dbReference type="AlphaFoldDB" id="A0A7I8VKY1"/>
<keyword evidence="12 14" id="KW-0141">cGMP biosynthesis</keyword>
<keyword evidence="15" id="KW-0175">Coiled coil</keyword>
<dbReference type="SUPFAM" id="SSF53850">
    <property type="entry name" value="Periplasmic binding protein-like II"/>
    <property type="match status" value="1"/>
</dbReference>
<dbReference type="GO" id="GO:0004016">
    <property type="term" value="F:adenylate cyclase activity"/>
    <property type="evidence" value="ECO:0007669"/>
    <property type="project" value="TreeGrafter"/>
</dbReference>
<dbReference type="Proteomes" id="UP000549394">
    <property type="component" value="Unassembled WGS sequence"/>
</dbReference>
<accession>A0A7I8VKY1</accession>
<dbReference type="Pfam" id="PF00211">
    <property type="entry name" value="Guanylate_cyc"/>
    <property type="match status" value="1"/>
</dbReference>
<keyword evidence="4" id="KW-1003">Cell membrane</keyword>
<evidence type="ECO:0000256" key="10">
    <source>
        <dbReference type="ARBA" id="ARBA00023180"/>
    </source>
</evidence>
<dbReference type="Gene3D" id="1.10.510.10">
    <property type="entry name" value="Transferase(Phosphotransferase) domain 1"/>
    <property type="match status" value="1"/>
</dbReference>
<dbReference type="GO" id="GO:0001653">
    <property type="term" value="F:peptide receptor activity"/>
    <property type="evidence" value="ECO:0007669"/>
    <property type="project" value="TreeGrafter"/>
</dbReference>
<evidence type="ECO:0000313" key="19">
    <source>
        <dbReference type="EMBL" id="CAD5115236.1"/>
    </source>
</evidence>
<reference evidence="19 20" key="1">
    <citation type="submission" date="2020-08" db="EMBL/GenBank/DDBJ databases">
        <authorList>
            <person name="Hejnol A."/>
        </authorList>
    </citation>
    <scope>NUCLEOTIDE SEQUENCE [LARGE SCALE GENOMIC DNA]</scope>
</reference>
<dbReference type="SUPFAM" id="SSF56112">
    <property type="entry name" value="Protein kinase-like (PK-like)"/>
    <property type="match status" value="1"/>
</dbReference>
<feature type="coiled-coil region" evidence="15">
    <location>
        <begin position="673"/>
        <end position="700"/>
    </location>
</feature>
<comment type="subcellular location">
    <subcellularLocation>
        <location evidence="2">Cell membrane</location>
    </subcellularLocation>
    <subcellularLocation>
        <location evidence="1">Membrane</location>
        <topology evidence="1">Single-pass membrane protein</topology>
    </subcellularLocation>
</comment>
<dbReference type="GO" id="GO:0004672">
    <property type="term" value="F:protein kinase activity"/>
    <property type="evidence" value="ECO:0007669"/>
    <property type="project" value="InterPro"/>
</dbReference>
<dbReference type="FunFam" id="3.30.70.1230:FF:000050">
    <property type="entry name" value="Guanylate cyclase"/>
    <property type="match status" value="1"/>
</dbReference>
<dbReference type="SMART" id="SM00044">
    <property type="entry name" value="CYCc"/>
    <property type="match status" value="1"/>
</dbReference>
<comment type="similarity">
    <text evidence="13">Belongs to the adenylyl cyclase class-4/guanylyl cyclase family.</text>
</comment>
<comment type="caution">
    <text evidence="19">The sequence shown here is derived from an EMBL/GenBank/DDBJ whole genome shotgun (WGS) entry which is preliminary data.</text>
</comment>